<comment type="caution">
    <text evidence="6">The sequence shown here is derived from an EMBL/GenBank/DDBJ whole genome shotgun (WGS) entry which is preliminary data.</text>
</comment>
<dbReference type="InterPro" id="IPR011761">
    <property type="entry name" value="ATP-grasp"/>
</dbReference>
<evidence type="ECO:0000256" key="1">
    <source>
        <dbReference type="ARBA" id="ARBA00022598"/>
    </source>
</evidence>
<reference evidence="6 7" key="1">
    <citation type="journal article" date="2011" name="Front. Microbiol.">
        <title>Genomic signatures of strain selection and enhancement in Bacillus atrophaeus var. globigii, a historical biowarfare simulant.</title>
        <authorList>
            <person name="Gibbons H.S."/>
            <person name="Broomall S.M."/>
            <person name="McNew L.A."/>
            <person name="Daligault H."/>
            <person name="Chapman C."/>
            <person name="Bruce D."/>
            <person name="Karavis M."/>
            <person name="Krepps M."/>
            <person name="McGregor P.A."/>
            <person name="Hong C."/>
            <person name="Park K.H."/>
            <person name="Akmal A."/>
            <person name="Feldman A."/>
            <person name="Lin J.S."/>
            <person name="Chang W.E."/>
            <person name="Higgs B.W."/>
            <person name="Demirev P."/>
            <person name="Lindquist J."/>
            <person name="Liem A."/>
            <person name="Fochler E."/>
            <person name="Read T.D."/>
            <person name="Tapia R."/>
            <person name="Johnson S."/>
            <person name="Bishop-Lilly K.A."/>
            <person name="Detter C."/>
            <person name="Han C."/>
            <person name="Sozhamannan S."/>
            <person name="Rosenzweig C.N."/>
            <person name="Skowronski E.W."/>
        </authorList>
    </citation>
    <scope>NUCLEOTIDE SEQUENCE [LARGE SCALE GENOMIC DNA]</scope>
    <source>
        <strain evidence="6 7">CC-PW-9</strain>
    </source>
</reference>
<dbReference type="SUPFAM" id="SSF56059">
    <property type="entry name" value="Glutathione synthetase ATP-binding domain-like"/>
    <property type="match status" value="1"/>
</dbReference>
<dbReference type="GO" id="GO:0016874">
    <property type="term" value="F:ligase activity"/>
    <property type="evidence" value="ECO:0007669"/>
    <property type="project" value="UniProtKB-KW"/>
</dbReference>
<dbReference type="PANTHER" id="PTHR43585:SF2">
    <property type="entry name" value="ATP-GRASP ENZYME FSQD"/>
    <property type="match status" value="1"/>
</dbReference>
<dbReference type="Gene3D" id="3.30.470.20">
    <property type="entry name" value="ATP-grasp fold, B domain"/>
    <property type="match status" value="1"/>
</dbReference>
<feature type="domain" description="ATP-grasp" evidence="5">
    <location>
        <begin position="110"/>
        <end position="310"/>
    </location>
</feature>
<accession>A0A432ZSU5</accession>
<proteinExistence type="predicted"/>
<dbReference type="GO" id="GO:0005524">
    <property type="term" value="F:ATP binding"/>
    <property type="evidence" value="ECO:0007669"/>
    <property type="project" value="UniProtKB-UniRule"/>
</dbReference>
<evidence type="ECO:0000256" key="2">
    <source>
        <dbReference type="ARBA" id="ARBA00022741"/>
    </source>
</evidence>
<dbReference type="GO" id="GO:0046872">
    <property type="term" value="F:metal ion binding"/>
    <property type="evidence" value="ECO:0007669"/>
    <property type="project" value="InterPro"/>
</dbReference>
<protein>
    <submittedName>
        <fullName evidence="6">Biotin carboxylase</fullName>
    </submittedName>
</protein>
<sequence length="413" mass="46116">MKVCLVDALSTGQDLAKEFHDRGVECFHVRTSDYKLPNQGIFKRKFSLTSASSETEYNVVKNLKALQVDVVLAGSEMGVEVADKLSTILSLKFGNKLTTTPLRRNKYRMQERLRECGLSSIKQFMSSDITQIITKVETEKMLPVVVKPLEGAASNGVAICESIEEVEIASRQILGHTNILGALNEQVLVQEFLDGEQYFVNCVSCNGDSYVTDIWLQDRVRRSGGAYNFIGMHLMQTDSKLIKEICDYTLNVLDCLDLKNGASHNEIMVCNGRPVLIETNARLMGASIPTEYFKKSLEQSQVEALVDVVIGDQSPKGAKTGIYSRKAPLSEISLLFKKSGVLRNIPKKSEIQQLRTFIGFSNLPQENIVVSKTEDTLGEPGFIYLAGQDEIEVATDYRTIQKWQSNDEIFEID</sequence>
<dbReference type="PANTHER" id="PTHR43585">
    <property type="entry name" value="FUMIPYRROLE BIOSYNTHESIS PROTEIN C"/>
    <property type="match status" value="1"/>
</dbReference>
<dbReference type="PROSITE" id="PS50975">
    <property type="entry name" value="ATP_GRASP"/>
    <property type="match status" value="1"/>
</dbReference>
<evidence type="ECO:0000313" key="6">
    <source>
        <dbReference type="EMBL" id="RUO80959.1"/>
    </source>
</evidence>
<keyword evidence="7" id="KW-1185">Reference proteome</keyword>
<evidence type="ECO:0000259" key="5">
    <source>
        <dbReference type="PROSITE" id="PS50975"/>
    </source>
</evidence>
<evidence type="ECO:0000256" key="4">
    <source>
        <dbReference type="PROSITE-ProRule" id="PRU00409"/>
    </source>
</evidence>
<organism evidence="6 7">
    <name type="scientific">Idiomarina tyrosinivorans</name>
    <dbReference type="NCBI Taxonomy" id="1445662"/>
    <lineage>
        <taxon>Bacteria</taxon>
        <taxon>Pseudomonadati</taxon>
        <taxon>Pseudomonadota</taxon>
        <taxon>Gammaproteobacteria</taxon>
        <taxon>Alteromonadales</taxon>
        <taxon>Idiomarinaceae</taxon>
        <taxon>Idiomarina</taxon>
    </lineage>
</organism>
<dbReference type="AlphaFoldDB" id="A0A432ZSU5"/>
<dbReference type="Pfam" id="PF13535">
    <property type="entry name" value="ATP-grasp_4"/>
    <property type="match status" value="1"/>
</dbReference>
<dbReference type="Proteomes" id="UP000287996">
    <property type="component" value="Unassembled WGS sequence"/>
</dbReference>
<dbReference type="OrthoDB" id="24041at2"/>
<dbReference type="RefSeq" id="WP_126840964.1">
    <property type="nucleotide sequence ID" value="NZ_PIQH01000002.1"/>
</dbReference>
<dbReference type="InterPro" id="IPR052032">
    <property type="entry name" value="ATP-dep_AA_Ligase"/>
</dbReference>
<keyword evidence="2 4" id="KW-0547">Nucleotide-binding</keyword>
<dbReference type="NCBIfam" id="NF005543">
    <property type="entry name" value="PRK07206.1"/>
    <property type="match status" value="1"/>
</dbReference>
<keyword evidence="1" id="KW-0436">Ligase</keyword>
<keyword evidence="3 4" id="KW-0067">ATP-binding</keyword>
<gene>
    <name evidence="6" type="ORF">CWI84_02265</name>
</gene>
<name>A0A432ZSU5_9GAMM</name>
<evidence type="ECO:0000313" key="7">
    <source>
        <dbReference type="Proteomes" id="UP000287996"/>
    </source>
</evidence>
<evidence type="ECO:0000256" key="3">
    <source>
        <dbReference type="ARBA" id="ARBA00022840"/>
    </source>
</evidence>
<dbReference type="EMBL" id="PIQH01000002">
    <property type="protein sequence ID" value="RUO80959.1"/>
    <property type="molecule type" value="Genomic_DNA"/>
</dbReference>